<reference evidence="2 3" key="1">
    <citation type="submission" date="2019-06" db="EMBL/GenBank/DDBJ databases">
        <title>A novel bacterium of genus Amaricoccus, isolated from marine sediment.</title>
        <authorList>
            <person name="Huang H."/>
            <person name="Mo K."/>
            <person name="Hu Y."/>
        </authorList>
    </citation>
    <scope>NUCLEOTIDE SEQUENCE [LARGE SCALE GENOMIC DNA]</scope>
    <source>
        <strain evidence="2 3">HB172011</strain>
    </source>
</reference>
<keyword evidence="3" id="KW-1185">Reference proteome</keyword>
<accession>A0A501WNZ4</accession>
<evidence type="ECO:0000313" key="2">
    <source>
        <dbReference type="EMBL" id="TPE49914.1"/>
    </source>
</evidence>
<comment type="caution">
    <text evidence="2">The sequence shown here is derived from an EMBL/GenBank/DDBJ whole genome shotgun (WGS) entry which is preliminary data.</text>
</comment>
<evidence type="ECO:0008006" key="4">
    <source>
        <dbReference type="Google" id="ProtNLM"/>
    </source>
</evidence>
<dbReference type="Proteomes" id="UP000319255">
    <property type="component" value="Unassembled WGS sequence"/>
</dbReference>
<evidence type="ECO:0000313" key="3">
    <source>
        <dbReference type="Proteomes" id="UP000319255"/>
    </source>
</evidence>
<dbReference type="OrthoDB" id="178184at2"/>
<proteinExistence type="predicted"/>
<dbReference type="EMBL" id="VFRP01000012">
    <property type="protein sequence ID" value="TPE49914.1"/>
    <property type="molecule type" value="Genomic_DNA"/>
</dbReference>
<organism evidence="2 3">
    <name type="scientific">Amaricoccus solimangrovi</name>
    <dbReference type="NCBI Taxonomy" id="2589815"/>
    <lineage>
        <taxon>Bacteria</taxon>
        <taxon>Pseudomonadati</taxon>
        <taxon>Pseudomonadota</taxon>
        <taxon>Alphaproteobacteria</taxon>
        <taxon>Rhodobacterales</taxon>
        <taxon>Paracoccaceae</taxon>
        <taxon>Amaricoccus</taxon>
    </lineage>
</organism>
<evidence type="ECO:0000256" key="1">
    <source>
        <dbReference type="SAM" id="MobiDB-lite"/>
    </source>
</evidence>
<feature type="region of interest" description="Disordered" evidence="1">
    <location>
        <begin position="400"/>
        <end position="421"/>
    </location>
</feature>
<protein>
    <recommendedName>
        <fullName evidence="4">Peptidase M4 C-terminal domain-containing protein</fullName>
    </recommendedName>
</protein>
<name>A0A501WNZ4_9RHOB</name>
<dbReference type="AlphaFoldDB" id="A0A501WNZ4"/>
<gene>
    <name evidence="2" type="ORF">FJM51_13195</name>
</gene>
<dbReference type="RefSeq" id="WP_140454612.1">
    <property type="nucleotide sequence ID" value="NZ_VFRP01000012.1"/>
</dbReference>
<sequence length="421" mass="46680">MSHAEAKPERTRARLYPQSPVAGTARLETVELAPRRGMVRAGPEDDRMYVAVAPGKRPYGEDRGRGAFPPYEGLIGPAVAPGPDGHFDHLGPGDPGFRQVHLYGCARMALDIWEGYLDRRIPWHFERDFDKLEVLALSAWNNAHMGYGYLEAGECPLEDGTTADYALDFDVLAHEVGHAIMMSFAGEVPAQAQTAEYGAFHEASADWAALVASMHFEQAVADLLEMTRGDLDGFNQLTRFGELSPKAQIRQANNTFTMWDFQAGWHDEHELALPIIAALYDAFVQIYKTILVRGGVIPPGLSRLAERAELAPGLRAEVSRRFARWYARRPEAFHDALVEAREIAAVMLIGLWEIADPRRFSFAALPGLLREVDRREFDGAIYPVVRGCFGRRGVGLVPPGPRLRPPDASSHMHSARTAMPD</sequence>
<dbReference type="SUPFAM" id="SSF55486">
    <property type="entry name" value="Metalloproteases ('zincins'), catalytic domain"/>
    <property type="match status" value="1"/>
</dbReference>